<proteinExistence type="predicted"/>
<dbReference type="EMBL" id="WUUL01000007">
    <property type="protein sequence ID" value="MXQ54409.1"/>
    <property type="molecule type" value="Genomic_DNA"/>
</dbReference>
<evidence type="ECO:0000256" key="2">
    <source>
        <dbReference type="ARBA" id="ARBA00022553"/>
    </source>
</evidence>
<feature type="DNA-binding region" description="OmpR/PhoB-type" evidence="8">
    <location>
        <begin position="123"/>
        <end position="224"/>
    </location>
</feature>
<evidence type="ECO:0000259" key="9">
    <source>
        <dbReference type="PROSITE" id="PS50110"/>
    </source>
</evidence>
<evidence type="ECO:0000313" key="12">
    <source>
        <dbReference type="Proteomes" id="UP000430692"/>
    </source>
</evidence>
<evidence type="ECO:0000256" key="8">
    <source>
        <dbReference type="PROSITE-ProRule" id="PRU01091"/>
    </source>
</evidence>
<keyword evidence="5 8" id="KW-0238">DNA-binding</keyword>
<feature type="domain" description="OmpR/PhoB-type" evidence="10">
    <location>
        <begin position="123"/>
        <end position="224"/>
    </location>
</feature>
<evidence type="ECO:0000256" key="4">
    <source>
        <dbReference type="ARBA" id="ARBA00023015"/>
    </source>
</evidence>
<dbReference type="AlphaFoldDB" id="A0A6I4VRT3"/>
<dbReference type="Gene3D" id="3.40.50.2300">
    <property type="match status" value="1"/>
</dbReference>
<keyword evidence="4" id="KW-0805">Transcription regulation</keyword>
<dbReference type="GO" id="GO:0006355">
    <property type="term" value="P:regulation of DNA-templated transcription"/>
    <property type="evidence" value="ECO:0007669"/>
    <property type="project" value="InterPro"/>
</dbReference>
<comment type="subcellular location">
    <subcellularLocation>
        <location evidence="1">Cytoplasm</location>
    </subcellularLocation>
</comment>
<dbReference type="GO" id="GO:0005829">
    <property type="term" value="C:cytosol"/>
    <property type="evidence" value="ECO:0007669"/>
    <property type="project" value="TreeGrafter"/>
</dbReference>
<dbReference type="Proteomes" id="UP000430692">
    <property type="component" value="Unassembled WGS sequence"/>
</dbReference>
<dbReference type="SUPFAM" id="SSF52172">
    <property type="entry name" value="CheY-like"/>
    <property type="match status" value="1"/>
</dbReference>
<dbReference type="Gene3D" id="1.10.10.10">
    <property type="entry name" value="Winged helix-like DNA-binding domain superfamily/Winged helix DNA-binding domain"/>
    <property type="match status" value="1"/>
</dbReference>
<dbReference type="PROSITE" id="PS50110">
    <property type="entry name" value="RESPONSE_REGULATORY"/>
    <property type="match status" value="1"/>
</dbReference>
<dbReference type="InterPro" id="IPR016032">
    <property type="entry name" value="Sig_transdc_resp-reg_C-effctor"/>
</dbReference>
<dbReference type="Pfam" id="PF00072">
    <property type="entry name" value="Response_reg"/>
    <property type="match status" value="1"/>
</dbReference>
<dbReference type="InterPro" id="IPR039420">
    <property type="entry name" value="WalR-like"/>
</dbReference>
<evidence type="ECO:0000259" key="10">
    <source>
        <dbReference type="PROSITE" id="PS51755"/>
    </source>
</evidence>
<dbReference type="Gene3D" id="6.10.250.690">
    <property type="match status" value="1"/>
</dbReference>
<dbReference type="InterPro" id="IPR011006">
    <property type="entry name" value="CheY-like_superfamily"/>
</dbReference>
<evidence type="ECO:0000256" key="1">
    <source>
        <dbReference type="ARBA" id="ARBA00004496"/>
    </source>
</evidence>
<dbReference type="CDD" id="cd00383">
    <property type="entry name" value="trans_reg_C"/>
    <property type="match status" value="1"/>
</dbReference>
<dbReference type="PANTHER" id="PTHR48111">
    <property type="entry name" value="REGULATOR OF RPOS"/>
    <property type="match status" value="1"/>
</dbReference>
<keyword evidence="6" id="KW-0804">Transcription</keyword>
<dbReference type="FunFam" id="1.10.10.10:FF:000018">
    <property type="entry name" value="DNA-binding response regulator ResD"/>
    <property type="match status" value="1"/>
</dbReference>
<evidence type="ECO:0000256" key="7">
    <source>
        <dbReference type="PROSITE-ProRule" id="PRU00169"/>
    </source>
</evidence>
<name>A0A6I4VRT3_9BACL</name>
<dbReference type="InterPro" id="IPR036388">
    <property type="entry name" value="WH-like_DNA-bd_sf"/>
</dbReference>
<dbReference type="SMART" id="SM00448">
    <property type="entry name" value="REC"/>
    <property type="match status" value="1"/>
</dbReference>
<evidence type="ECO:0000256" key="6">
    <source>
        <dbReference type="ARBA" id="ARBA00023163"/>
    </source>
</evidence>
<organism evidence="11 12">
    <name type="scientific">Shimazuella alba</name>
    <dbReference type="NCBI Taxonomy" id="2690964"/>
    <lineage>
        <taxon>Bacteria</taxon>
        <taxon>Bacillati</taxon>
        <taxon>Bacillota</taxon>
        <taxon>Bacilli</taxon>
        <taxon>Bacillales</taxon>
        <taxon>Thermoactinomycetaceae</taxon>
        <taxon>Shimazuella</taxon>
    </lineage>
</organism>
<feature type="domain" description="Response regulatory" evidence="9">
    <location>
        <begin position="4"/>
        <end position="115"/>
    </location>
</feature>
<accession>A0A6I4VRT3</accession>
<dbReference type="SMART" id="SM00862">
    <property type="entry name" value="Trans_reg_C"/>
    <property type="match status" value="1"/>
</dbReference>
<dbReference type="InterPro" id="IPR001867">
    <property type="entry name" value="OmpR/PhoB-type_DNA-bd"/>
</dbReference>
<gene>
    <name evidence="11" type="ORF">GSM42_11940</name>
</gene>
<dbReference type="PROSITE" id="PS51755">
    <property type="entry name" value="OMPR_PHOB"/>
    <property type="match status" value="1"/>
</dbReference>
<evidence type="ECO:0000256" key="3">
    <source>
        <dbReference type="ARBA" id="ARBA00023012"/>
    </source>
</evidence>
<protein>
    <submittedName>
        <fullName evidence="11">Response regulator</fullName>
    </submittedName>
</protein>
<dbReference type="InterPro" id="IPR001789">
    <property type="entry name" value="Sig_transdc_resp-reg_receiver"/>
</dbReference>
<sequence>MNSMVLLIEDDQEIGSWVSEFLTEQGYDVVWLKSGQKIMEYIEPANIIILDIMLPGLDGFTVGQRLKQKYPEKPIMMLTARTSIEDKLQGLSFADDYLTKPFHPDELHARIQILLRRTGAVSTDVIELGHLRIDRKVNRIMNSVTNTEIVLTGKQFHIFMFLLDHANQILTKRQIYEAVWEDPYIKGDRTLMVHIRHLREKVEIDPSQPQIIKTIRGIGYRLLT</sequence>
<reference evidence="11 12" key="1">
    <citation type="submission" date="2019-12" db="EMBL/GenBank/DDBJ databases">
        <title>Whole-genome analyses of novel actinobacteria.</title>
        <authorList>
            <person name="Sahin N."/>
            <person name="Saygin H."/>
        </authorList>
    </citation>
    <scope>NUCLEOTIDE SEQUENCE [LARGE SCALE GENOMIC DNA]</scope>
    <source>
        <strain evidence="11 12">KC615</strain>
    </source>
</reference>
<dbReference type="Pfam" id="PF00486">
    <property type="entry name" value="Trans_reg_C"/>
    <property type="match status" value="1"/>
</dbReference>
<keyword evidence="2 7" id="KW-0597">Phosphoprotein</keyword>
<dbReference type="RefSeq" id="WP_160801767.1">
    <property type="nucleotide sequence ID" value="NZ_WUUL01000007.1"/>
</dbReference>
<dbReference type="GO" id="GO:0032993">
    <property type="term" value="C:protein-DNA complex"/>
    <property type="evidence" value="ECO:0007669"/>
    <property type="project" value="TreeGrafter"/>
</dbReference>
<dbReference type="PANTHER" id="PTHR48111:SF40">
    <property type="entry name" value="PHOSPHATE REGULON TRANSCRIPTIONAL REGULATORY PROTEIN PHOB"/>
    <property type="match status" value="1"/>
</dbReference>
<dbReference type="GO" id="GO:0000156">
    <property type="term" value="F:phosphorelay response regulator activity"/>
    <property type="evidence" value="ECO:0007669"/>
    <property type="project" value="TreeGrafter"/>
</dbReference>
<evidence type="ECO:0000256" key="5">
    <source>
        <dbReference type="ARBA" id="ARBA00023125"/>
    </source>
</evidence>
<feature type="modified residue" description="4-aspartylphosphate" evidence="7">
    <location>
        <position position="51"/>
    </location>
</feature>
<dbReference type="GO" id="GO:0000976">
    <property type="term" value="F:transcription cis-regulatory region binding"/>
    <property type="evidence" value="ECO:0007669"/>
    <property type="project" value="TreeGrafter"/>
</dbReference>
<keyword evidence="3" id="KW-0902">Two-component regulatory system</keyword>
<comment type="caution">
    <text evidence="11">The sequence shown here is derived from an EMBL/GenBank/DDBJ whole genome shotgun (WGS) entry which is preliminary data.</text>
</comment>
<keyword evidence="12" id="KW-1185">Reference proteome</keyword>
<evidence type="ECO:0000313" key="11">
    <source>
        <dbReference type="EMBL" id="MXQ54409.1"/>
    </source>
</evidence>
<dbReference type="SUPFAM" id="SSF46894">
    <property type="entry name" value="C-terminal effector domain of the bipartite response regulators"/>
    <property type="match status" value="1"/>
</dbReference>